<organism evidence="1 2">
    <name type="scientific">Botrytis elliptica</name>
    <dbReference type="NCBI Taxonomy" id="278938"/>
    <lineage>
        <taxon>Eukaryota</taxon>
        <taxon>Fungi</taxon>
        <taxon>Dikarya</taxon>
        <taxon>Ascomycota</taxon>
        <taxon>Pezizomycotina</taxon>
        <taxon>Leotiomycetes</taxon>
        <taxon>Helotiales</taxon>
        <taxon>Sclerotiniaceae</taxon>
        <taxon>Botrytis</taxon>
    </lineage>
</organism>
<proteinExistence type="predicted"/>
<dbReference type="EMBL" id="PQXM01000387">
    <property type="protein sequence ID" value="TGO73115.1"/>
    <property type="molecule type" value="Genomic_DNA"/>
</dbReference>
<protein>
    <submittedName>
        <fullName evidence="1">Uncharacterized protein</fullName>
    </submittedName>
</protein>
<accession>A0A4Z1JHD3</accession>
<dbReference type="Proteomes" id="UP000297229">
    <property type="component" value="Unassembled WGS sequence"/>
</dbReference>
<evidence type="ECO:0000313" key="1">
    <source>
        <dbReference type="EMBL" id="TGO73115.1"/>
    </source>
</evidence>
<name>A0A4Z1JHD3_9HELO</name>
<keyword evidence="2" id="KW-1185">Reference proteome</keyword>
<reference evidence="1 2" key="1">
    <citation type="submission" date="2017-12" db="EMBL/GenBank/DDBJ databases">
        <title>Comparative genomics of Botrytis spp.</title>
        <authorList>
            <person name="Valero-Jimenez C.A."/>
            <person name="Tapia P."/>
            <person name="Veloso J."/>
            <person name="Silva-Moreno E."/>
            <person name="Staats M."/>
            <person name="Valdes J.H."/>
            <person name="Van Kan J.A.L."/>
        </authorList>
    </citation>
    <scope>NUCLEOTIDE SEQUENCE [LARGE SCALE GENOMIC DNA]</scope>
    <source>
        <strain evidence="1 2">Be9601</strain>
    </source>
</reference>
<comment type="caution">
    <text evidence="1">The sequence shown here is derived from an EMBL/GenBank/DDBJ whole genome shotgun (WGS) entry which is preliminary data.</text>
</comment>
<dbReference type="AlphaFoldDB" id="A0A4Z1JHD3"/>
<sequence length="80" mass="9076">MVVVVLVETFCDPSGRNDTLVKQAQDIWLGKIYHGKTYHDNTLGRSFHRPEYHIMEVPITGFECLQLELQSMVSNVGPGE</sequence>
<gene>
    <name evidence="1" type="ORF">BELL_0389g00110</name>
</gene>
<evidence type="ECO:0000313" key="2">
    <source>
        <dbReference type="Proteomes" id="UP000297229"/>
    </source>
</evidence>